<evidence type="ECO:0000313" key="3">
    <source>
        <dbReference type="EMBL" id="KAF8402509.1"/>
    </source>
</evidence>
<dbReference type="InterPro" id="IPR019140">
    <property type="entry name" value="MCM_complex-bd"/>
</dbReference>
<evidence type="ECO:0008006" key="5">
    <source>
        <dbReference type="Google" id="ProtNLM"/>
    </source>
</evidence>
<dbReference type="Proteomes" id="UP000655225">
    <property type="component" value="Unassembled WGS sequence"/>
</dbReference>
<protein>
    <recommendedName>
        <fullName evidence="5">Mini-chromosome maintenance complex-binding protein</fullName>
    </recommendedName>
</protein>
<dbReference type="GO" id="GO:0005634">
    <property type="term" value="C:nucleus"/>
    <property type="evidence" value="ECO:0007669"/>
    <property type="project" value="UniProtKB-SubCell"/>
</dbReference>
<keyword evidence="4" id="KW-1185">Reference proteome</keyword>
<reference evidence="3 4" key="1">
    <citation type="submission" date="2020-04" db="EMBL/GenBank/DDBJ databases">
        <title>Plant Genome Project.</title>
        <authorList>
            <person name="Zhang R.-G."/>
        </authorList>
    </citation>
    <scope>NUCLEOTIDE SEQUENCE [LARGE SCALE GENOMIC DNA]</scope>
    <source>
        <strain evidence="3">YNK0</strain>
        <tissue evidence="3">Leaf</tissue>
    </source>
</reference>
<dbReference type="PANTHER" id="PTHR13489:SF0">
    <property type="entry name" value="MINI-CHROMOSOME MAINTENANCE COMPLEX-BINDING PROTEIN"/>
    <property type="match status" value="1"/>
</dbReference>
<gene>
    <name evidence="3" type="ORF">HHK36_010594</name>
</gene>
<accession>A0A834Z7Q1</accession>
<dbReference type="GO" id="GO:0006261">
    <property type="term" value="P:DNA-templated DNA replication"/>
    <property type="evidence" value="ECO:0007669"/>
    <property type="project" value="TreeGrafter"/>
</dbReference>
<evidence type="ECO:0000256" key="2">
    <source>
        <dbReference type="ARBA" id="ARBA00023242"/>
    </source>
</evidence>
<name>A0A834Z7Q1_TETSI</name>
<organism evidence="3 4">
    <name type="scientific">Tetracentron sinense</name>
    <name type="common">Spur-leaf</name>
    <dbReference type="NCBI Taxonomy" id="13715"/>
    <lineage>
        <taxon>Eukaryota</taxon>
        <taxon>Viridiplantae</taxon>
        <taxon>Streptophyta</taxon>
        <taxon>Embryophyta</taxon>
        <taxon>Tracheophyta</taxon>
        <taxon>Spermatophyta</taxon>
        <taxon>Magnoliopsida</taxon>
        <taxon>Trochodendrales</taxon>
        <taxon>Trochodendraceae</taxon>
        <taxon>Tetracentron</taxon>
    </lineage>
</organism>
<keyword evidence="2" id="KW-0539">Nucleus</keyword>
<comment type="subcellular location">
    <subcellularLocation>
        <location evidence="1">Nucleus</location>
    </subcellularLocation>
</comment>
<proteinExistence type="predicted"/>
<dbReference type="EMBL" id="JABCRI010000007">
    <property type="protein sequence ID" value="KAF8402509.1"/>
    <property type="molecule type" value="Genomic_DNA"/>
</dbReference>
<dbReference type="OrthoDB" id="329666at2759"/>
<evidence type="ECO:0000256" key="1">
    <source>
        <dbReference type="ARBA" id="ARBA00004123"/>
    </source>
</evidence>
<dbReference type="PANTHER" id="PTHR13489">
    <property type="entry name" value="MINI-CHROMOSOME MAINTENANCE COMPLEX-BINDING PROTEIN"/>
    <property type="match status" value="1"/>
</dbReference>
<sequence length="293" mass="32776">MIRQSDLKLNEVFEFVGVFTSDPEFTVYNIDSDELSDGLCELVHLPSNKVHTRVATVALGKLSLHLTVLTKESMSVCGNQLKFAFQSLLPFTQYSALTVEHLNTASLSPRKNYQANRLVTGDLQLADGTHLTIDESQLIAGTLNSVGVDNARLLKNLMELQKVEYDFKYYKMEMSVDVQLLILSEGNSNILPADLVLPFHPSTVVSSDIRGGEALQAWRWYLATLRSLSHSIEPDMQKAIEDDLVATKQADRSLGSQDFSRLLTMACLMSASFGETCLSLEHWQMVKELERLK</sequence>
<dbReference type="GO" id="GO:0003682">
    <property type="term" value="F:chromatin binding"/>
    <property type="evidence" value="ECO:0007669"/>
    <property type="project" value="TreeGrafter"/>
</dbReference>
<evidence type="ECO:0000313" key="4">
    <source>
        <dbReference type="Proteomes" id="UP000655225"/>
    </source>
</evidence>
<comment type="caution">
    <text evidence="3">The sequence shown here is derived from an EMBL/GenBank/DDBJ whole genome shotgun (WGS) entry which is preliminary data.</text>
</comment>
<dbReference type="AlphaFoldDB" id="A0A834Z7Q1"/>
<dbReference type="OMA" id="SHYFELN"/>
<dbReference type="Pfam" id="PF09739">
    <property type="entry name" value="MCM_bind"/>
    <property type="match status" value="1"/>
</dbReference>